<dbReference type="EMBL" id="SMRU01000009">
    <property type="protein sequence ID" value="TDF96854.1"/>
    <property type="molecule type" value="Genomic_DNA"/>
</dbReference>
<feature type="region of interest" description="Disordered" evidence="1">
    <location>
        <begin position="55"/>
        <end position="76"/>
    </location>
</feature>
<keyword evidence="3" id="KW-1185">Reference proteome</keyword>
<sequence>MKITFTGQQPVYVHNIGIFEPGDTKDIDGPIGPHLLRRTDFIPTPKPVPVRAITKAKAPAKAKNTNTQEVCDQPSN</sequence>
<dbReference type="Proteomes" id="UP000295511">
    <property type="component" value="Unassembled WGS sequence"/>
</dbReference>
<evidence type="ECO:0000256" key="1">
    <source>
        <dbReference type="SAM" id="MobiDB-lite"/>
    </source>
</evidence>
<reference evidence="2 3" key="1">
    <citation type="submission" date="2019-03" db="EMBL/GenBank/DDBJ databases">
        <title>Whole genome sequence of Arthrobacter sp JH1-1.</title>
        <authorList>
            <person name="Trinh H.N."/>
        </authorList>
    </citation>
    <scope>NUCLEOTIDE SEQUENCE [LARGE SCALE GENOMIC DNA]</scope>
    <source>
        <strain evidence="2 3">JH1-1</strain>
    </source>
</reference>
<evidence type="ECO:0000313" key="3">
    <source>
        <dbReference type="Proteomes" id="UP000295511"/>
    </source>
</evidence>
<protein>
    <submittedName>
        <fullName evidence="2">Uncharacterized protein</fullName>
    </submittedName>
</protein>
<comment type="caution">
    <text evidence="2">The sequence shown here is derived from an EMBL/GenBank/DDBJ whole genome shotgun (WGS) entry which is preliminary data.</text>
</comment>
<name>A0A4V2ZTE6_9MICC</name>
<accession>A0A4V2ZTE6</accession>
<proteinExistence type="predicted"/>
<feature type="compositionally biased region" description="Polar residues" evidence="1">
    <location>
        <begin position="64"/>
        <end position="76"/>
    </location>
</feature>
<gene>
    <name evidence="2" type="ORF">E1809_09020</name>
</gene>
<dbReference type="AlphaFoldDB" id="A0A4V2ZTE6"/>
<dbReference type="RefSeq" id="WP_133203903.1">
    <property type="nucleotide sequence ID" value="NZ_SMRU01000009.1"/>
</dbReference>
<evidence type="ECO:0000313" key="2">
    <source>
        <dbReference type="EMBL" id="TDF96854.1"/>
    </source>
</evidence>
<organism evidence="2 3">
    <name type="scientific">Arthrobacter terricola</name>
    <dbReference type="NCBI Taxonomy" id="2547396"/>
    <lineage>
        <taxon>Bacteria</taxon>
        <taxon>Bacillati</taxon>
        <taxon>Actinomycetota</taxon>
        <taxon>Actinomycetes</taxon>
        <taxon>Micrococcales</taxon>
        <taxon>Micrococcaceae</taxon>
        <taxon>Arthrobacter</taxon>
    </lineage>
</organism>